<dbReference type="Pfam" id="PF03372">
    <property type="entry name" value="Exo_endo_phos"/>
    <property type="match status" value="1"/>
</dbReference>
<dbReference type="RefSeq" id="WP_121898134.1">
    <property type="nucleotide sequence ID" value="NZ_RCNT01000005.1"/>
</dbReference>
<feature type="domain" description="Endonuclease/exonuclease/phosphatase" evidence="1">
    <location>
        <begin position="15"/>
        <end position="229"/>
    </location>
</feature>
<comment type="caution">
    <text evidence="2">The sequence shown here is derived from an EMBL/GenBank/DDBJ whole genome shotgun (WGS) entry which is preliminary data.</text>
</comment>
<dbReference type="GO" id="GO:0016020">
    <property type="term" value="C:membrane"/>
    <property type="evidence" value="ECO:0007669"/>
    <property type="project" value="GOC"/>
</dbReference>
<organism evidence="2 3">
    <name type="scientific">Rhodophyticola porphyridii</name>
    <dbReference type="NCBI Taxonomy" id="1852017"/>
    <lineage>
        <taxon>Bacteria</taxon>
        <taxon>Pseudomonadati</taxon>
        <taxon>Pseudomonadota</taxon>
        <taxon>Alphaproteobacteria</taxon>
        <taxon>Rhodobacterales</taxon>
        <taxon>Roseobacteraceae</taxon>
        <taxon>Rhodophyticola</taxon>
    </lineage>
</organism>
<proteinExistence type="predicted"/>
<dbReference type="Proteomes" id="UP000281343">
    <property type="component" value="Unassembled WGS sequence"/>
</dbReference>
<sequence length="240" mass="25972">MTALPRKTDHHLRVASYNIRKSVGLDQRRDPHRVARVLAALSADVVALQEADRRLPPRRAALPADLTRAEAGLQRAPVALNAVSLGWHGNALLLADGWDSTHIHRLSLPGLEPRGAVIADLAGPFGPLRVVATHLGLRRRDRQRQMTLIMAELAGLPARPTVLLGDLNEWAPAAGFAPLDPYFTVHRPGRSFPAFRPVAALDRVATGPDLRLERAGVMRAGAAGRASDHLPVWADISRVG</sequence>
<keyword evidence="3" id="KW-1185">Reference proteome</keyword>
<dbReference type="InterPro" id="IPR005135">
    <property type="entry name" value="Endo/exonuclease/phosphatase"/>
</dbReference>
<dbReference type="InterPro" id="IPR051916">
    <property type="entry name" value="GPI-anchor_lipid_remodeler"/>
</dbReference>
<reference evidence="2 3" key="1">
    <citation type="submission" date="2018-10" db="EMBL/GenBank/DDBJ databases">
        <authorList>
            <person name="Jung H.S."/>
            <person name="Jeon C.O."/>
        </authorList>
    </citation>
    <scope>NUCLEOTIDE SEQUENCE [LARGE SCALE GENOMIC DNA]</scope>
    <source>
        <strain evidence="2 3">MA-7-27</strain>
    </source>
</reference>
<dbReference type="AlphaFoldDB" id="A0A3L9Y4P4"/>
<dbReference type="EMBL" id="RCNT01000005">
    <property type="protein sequence ID" value="RMA42027.1"/>
    <property type="molecule type" value="Genomic_DNA"/>
</dbReference>
<dbReference type="InterPro" id="IPR036691">
    <property type="entry name" value="Endo/exonu/phosph_ase_sf"/>
</dbReference>
<dbReference type="PANTHER" id="PTHR14859">
    <property type="entry name" value="CALCOFLUOR WHITE HYPERSENSITIVE PROTEIN PRECURSOR"/>
    <property type="match status" value="1"/>
</dbReference>
<dbReference type="OrthoDB" id="9813425at2"/>
<dbReference type="GO" id="GO:0006506">
    <property type="term" value="P:GPI anchor biosynthetic process"/>
    <property type="evidence" value="ECO:0007669"/>
    <property type="project" value="TreeGrafter"/>
</dbReference>
<dbReference type="PANTHER" id="PTHR14859:SF15">
    <property type="entry name" value="ENDONUCLEASE_EXONUCLEASE_PHOSPHATASE DOMAIN-CONTAINING PROTEIN"/>
    <property type="match status" value="1"/>
</dbReference>
<evidence type="ECO:0000259" key="1">
    <source>
        <dbReference type="Pfam" id="PF03372"/>
    </source>
</evidence>
<accession>A0A3L9Y4P4</accession>
<name>A0A3L9Y4P4_9RHOB</name>
<dbReference type="Gene3D" id="3.60.10.10">
    <property type="entry name" value="Endonuclease/exonuclease/phosphatase"/>
    <property type="match status" value="1"/>
</dbReference>
<keyword evidence="2" id="KW-0378">Hydrolase</keyword>
<evidence type="ECO:0000313" key="2">
    <source>
        <dbReference type="EMBL" id="RMA42027.1"/>
    </source>
</evidence>
<dbReference type="SUPFAM" id="SSF56219">
    <property type="entry name" value="DNase I-like"/>
    <property type="match status" value="1"/>
</dbReference>
<dbReference type="GO" id="GO:0016787">
    <property type="term" value="F:hydrolase activity"/>
    <property type="evidence" value="ECO:0007669"/>
    <property type="project" value="UniProtKB-KW"/>
</dbReference>
<evidence type="ECO:0000313" key="3">
    <source>
        <dbReference type="Proteomes" id="UP000281343"/>
    </source>
</evidence>
<gene>
    <name evidence="2" type="ORF">D9R08_11205</name>
</gene>
<protein>
    <submittedName>
        <fullName evidence="2">Metal-dependent hydrolase</fullName>
    </submittedName>
</protein>